<dbReference type="PANTHER" id="PTHR43684:SF4">
    <property type="entry name" value="ENOYL-COA HYDRATASE_ISOMERASE FAMILY PROTEIN (AFU_ORTHOLOGUE AFUA_1G01890)"/>
    <property type="match status" value="1"/>
</dbReference>
<dbReference type="EMBL" id="JBHSAX010000003">
    <property type="protein sequence ID" value="MFC3960808.1"/>
    <property type="molecule type" value="Genomic_DNA"/>
</dbReference>
<dbReference type="NCBIfam" id="NF006109">
    <property type="entry name" value="PRK08260.1"/>
    <property type="match status" value="1"/>
</dbReference>
<sequence length="283" mass="30077">MTLAADREYEEVRLEVADGVAVLTLDAPARRNAMRVQMLVDVWHALDRADRDPAVRAVILTGAGPAFSVGAELDGPDTLVRALNADVDGHTPTGYREPAGRITERMFSMQKPVIAAVNGDAVGGGASLIAAADVRIASDTARFGFVFTRRGVVPEGGSSWFLPRLVGIGRATDWILSGRVFDAAEGYAAGYLTRIVPAADVLTAAQEYAAQFARDTSPTSVALAKRLLAASWATPLPGLAAAEESRTYASRVGSPDAREGINSFLERRRAVFPPLDPSPAQRF</sequence>
<dbReference type="Proteomes" id="UP001595696">
    <property type="component" value="Unassembled WGS sequence"/>
</dbReference>
<evidence type="ECO:0000313" key="2">
    <source>
        <dbReference type="EMBL" id="MFC3960808.1"/>
    </source>
</evidence>
<comment type="similarity">
    <text evidence="1">Belongs to the enoyl-CoA hydratase/isomerase family.</text>
</comment>
<accession>A0ABV8DL89</accession>
<dbReference type="SUPFAM" id="SSF52096">
    <property type="entry name" value="ClpP/crotonase"/>
    <property type="match status" value="1"/>
</dbReference>
<evidence type="ECO:0000313" key="3">
    <source>
        <dbReference type="Proteomes" id="UP001595696"/>
    </source>
</evidence>
<reference evidence="3" key="1">
    <citation type="journal article" date="2019" name="Int. J. Syst. Evol. Microbiol.">
        <title>The Global Catalogue of Microorganisms (GCM) 10K type strain sequencing project: providing services to taxonomists for standard genome sequencing and annotation.</title>
        <authorList>
            <consortium name="The Broad Institute Genomics Platform"/>
            <consortium name="The Broad Institute Genome Sequencing Center for Infectious Disease"/>
            <person name="Wu L."/>
            <person name="Ma J."/>
        </authorList>
    </citation>
    <scope>NUCLEOTIDE SEQUENCE [LARGE SCALE GENOMIC DNA]</scope>
    <source>
        <strain evidence="3">CGMCC 4.7330</strain>
    </source>
</reference>
<proteinExistence type="inferred from homology"/>
<dbReference type="Gene3D" id="3.90.226.10">
    <property type="entry name" value="2-enoyl-CoA Hydratase, Chain A, domain 1"/>
    <property type="match status" value="1"/>
</dbReference>
<organism evidence="2 3">
    <name type="scientific">Nocardia jiangsuensis</name>
    <dbReference type="NCBI Taxonomy" id="1691563"/>
    <lineage>
        <taxon>Bacteria</taxon>
        <taxon>Bacillati</taxon>
        <taxon>Actinomycetota</taxon>
        <taxon>Actinomycetes</taxon>
        <taxon>Mycobacteriales</taxon>
        <taxon>Nocardiaceae</taxon>
        <taxon>Nocardia</taxon>
    </lineage>
</organism>
<dbReference type="PANTHER" id="PTHR43684">
    <property type="match status" value="1"/>
</dbReference>
<dbReference type="CDD" id="cd06558">
    <property type="entry name" value="crotonase-like"/>
    <property type="match status" value="1"/>
</dbReference>
<comment type="caution">
    <text evidence="2">The sequence shown here is derived from an EMBL/GenBank/DDBJ whole genome shotgun (WGS) entry which is preliminary data.</text>
</comment>
<gene>
    <name evidence="2" type="ORF">ACFO0B_02260</name>
</gene>
<dbReference type="InterPro" id="IPR001753">
    <property type="entry name" value="Enoyl-CoA_hydra/iso"/>
</dbReference>
<dbReference type="InterPro" id="IPR029045">
    <property type="entry name" value="ClpP/crotonase-like_dom_sf"/>
</dbReference>
<dbReference type="RefSeq" id="WP_378610579.1">
    <property type="nucleotide sequence ID" value="NZ_JBHSAX010000003.1"/>
</dbReference>
<name>A0ABV8DL89_9NOCA</name>
<protein>
    <submittedName>
        <fullName evidence="2">Enoyl-CoA hydratase-related protein</fullName>
    </submittedName>
</protein>
<evidence type="ECO:0000256" key="1">
    <source>
        <dbReference type="ARBA" id="ARBA00005254"/>
    </source>
</evidence>
<keyword evidence="3" id="KW-1185">Reference proteome</keyword>
<dbReference type="InterPro" id="IPR051053">
    <property type="entry name" value="ECH/Chromodomain_protein"/>
</dbReference>
<dbReference type="Pfam" id="PF00378">
    <property type="entry name" value="ECH_1"/>
    <property type="match status" value="1"/>
</dbReference>